<dbReference type="OrthoDB" id="399039at2"/>
<dbReference type="RefSeq" id="WP_100916321.1">
    <property type="nucleotide sequence ID" value="NZ_CP025057.1"/>
</dbReference>
<dbReference type="Proteomes" id="UP000231823">
    <property type="component" value="Chromosome"/>
</dbReference>
<keyword evidence="3" id="KW-1185">Reference proteome</keyword>
<accession>A0A2K8SD12</accession>
<dbReference type="SMART" id="SM00450">
    <property type="entry name" value="RHOD"/>
    <property type="match status" value="1"/>
</dbReference>
<dbReference type="PROSITE" id="PS50206">
    <property type="entry name" value="RHODANESE_3"/>
    <property type="match status" value="1"/>
</dbReference>
<dbReference type="Pfam" id="PF00581">
    <property type="entry name" value="Rhodanese"/>
    <property type="match status" value="1"/>
</dbReference>
<dbReference type="CDD" id="cd00158">
    <property type="entry name" value="RHOD"/>
    <property type="match status" value="1"/>
</dbReference>
<protein>
    <recommendedName>
        <fullName evidence="1">Rhodanese domain-containing protein</fullName>
    </recommendedName>
</protein>
<dbReference type="InterPro" id="IPR036873">
    <property type="entry name" value="Rhodanese-like_dom_sf"/>
</dbReference>
<dbReference type="EMBL" id="CP025057">
    <property type="protein sequence ID" value="AUB31332.1"/>
    <property type="molecule type" value="Genomic_DNA"/>
</dbReference>
<gene>
    <name evidence="2" type="ORF">SFLOR_v1c02750</name>
</gene>
<dbReference type="InterPro" id="IPR050229">
    <property type="entry name" value="GlpE_sulfurtransferase"/>
</dbReference>
<sequence>MFISVEDYALNKDKYFTLDVRTRTEFKTLPHFSWAINIHIDQFLDNFKKYLDEYNPTNKPIVTVCNAGNRSGQVANFLSQLGYNAKTLQGGIYNYNKKIR</sequence>
<reference evidence="2 3" key="1">
    <citation type="submission" date="2017-12" db="EMBL/GenBank/DDBJ databases">
        <title>Complete genome sequence of Spiroplasma floricola 23-6 (ATCC 29989).</title>
        <authorList>
            <person name="Tsai Y.-M."/>
            <person name="Wu P.-S."/>
            <person name="Lo W.-S."/>
            <person name="Kuo C.-H."/>
        </authorList>
    </citation>
    <scope>NUCLEOTIDE SEQUENCE [LARGE SCALE GENOMIC DNA]</scope>
    <source>
        <strain evidence="2 3">23-6</strain>
    </source>
</reference>
<dbReference type="PANTHER" id="PTHR43031">
    <property type="entry name" value="FAD-DEPENDENT OXIDOREDUCTASE"/>
    <property type="match status" value="1"/>
</dbReference>
<evidence type="ECO:0000313" key="3">
    <source>
        <dbReference type="Proteomes" id="UP000231823"/>
    </source>
</evidence>
<feature type="domain" description="Rhodanese" evidence="1">
    <location>
        <begin position="11"/>
        <end position="100"/>
    </location>
</feature>
<evidence type="ECO:0000259" key="1">
    <source>
        <dbReference type="PROSITE" id="PS50206"/>
    </source>
</evidence>
<organism evidence="2 3">
    <name type="scientific">Spiroplasma floricola 23-6</name>
    <dbReference type="NCBI Taxonomy" id="1336749"/>
    <lineage>
        <taxon>Bacteria</taxon>
        <taxon>Bacillati</taxon>
        <taxon>Mycoplasmatota</taxon>
        <taxon>Mollicutes</taxon>
        <taxon>Entomoplasmatales</taxon>
        <taxon>Spiroplasmataceae</taxon>
        <taxon>Spiroplasma</taxon>
    </lineage>
</organism>
<name>A0A2K8SD12_9MOLU</name>
<dbReference type="PANTHER" id="PTHR43031:SF1">
    <property type="entry name" value="PYRIDINE NUCLEOTIDE-DISULPHIDE OXIDOREDUCTASE"/>
    <property type="match status" value="1"/>
</dbReference>
<dbReference type="AlphaFoldDB" id="A0A2K8SD12"/>
<dbReference type="SUPFAM" id="SSF52821">
    <property type="entry name" value="Rhodanese/Cell cycle control phosphatase"/>
    <property type="match status" value="1"/>
</dbReference>
<dbReference type="Gene3D" id="3.40.250.10">
    <property type="entry name" value="Rhodanese-like domain"/>
    <property type="match status" value="1"/>
</dbReference>
<dbReference type="InterPro" id="IPR001763">
    <property type="entry name" value="Rhodanese-like_dom"/>
</dbReference>
<evidence type="ECO:0000313" key="2">
    <source>
        <dbReference type="EMBL" id="AUB31332.1"/>
    </source>
</evidence>
<dbReference type="KEGG" id="sfz:SFLOR_v1c02750"/>
<proteinExistence type="predicted"/>